<evidence type="ECO:0000256" key="3">
    <source>
        <dbReference type="ARBA" id="ARBA00022723"/>
    </source>
</evidence>
<evidence type="ECO:0000256" key="7">
    <source>
        <dbReference type="ARBA" id="ARBA00023004"/>
    </source>
</evidence>
<evidence type="ECO:0000313" key="11">
    <source>
        <dbReference type="EMBL" id="CAH1773810.1"/>
    </source>
</evidence>
<organism evidence="11 12">
    <name type="scientific">Owenia fusiformis</name>
    <name type="common">Polychaete worm</name>
    <dbReference type="NCBI Taxonomy" id="6347"/>
    <lineage>
        <taxon>Eukaryota</taxon>
        <taxon>Metazoa</taxon>
        <taxon>Spiralia</taxon>
        <taxon>Lophotrochozoa</taxon>
        <taxon>Annelida</taxon>
        <taxon>Polychaeta</taxon>
        <taxon>Sedentaria</taxon>
        <taxon>Canalipalpata</taxon>
        <taxon>Sabellida</taxon>
        <taxon>Oweniida</taxon>
        <taxon>Oweniidae</taxon>
        <taxon>Owenia</taxon>
    </lineage>
</organism>
<feature type="compositionally biased region" description="Acidic residues" evidence="10">
    <location>
        <begin position="389"/>
        <end position="401"/>
    </location>
</feature>
<comment type="catalytic activity">
    <reaction evidence="9">
        <text>[ribosomal protein uS12]-L-proline + 2-oxoglutarate + O2 = [ribosomal protein uS12]-(3S)-3-hydroxy-L-proline + succinate + CO2</text>
        <dbReference type="Rhea" id="RHEA:54156"/>
        <dbReference type="Rhea" id="RHEA-COMP:13816"/>
        <dbReference type="Rhea" id="RHEA-COMP:13818"/>
        <dbReference type="ChEBI" id="CHEBI:15379"/>
        <dbReference type="ChEBI" id="CHEBI:16526"/>
        <dbReference type="ChEBI" id="CHEBI:16810"/>
        <dbReference type="ChEBI" id="CHEBI:30031"/>
        <dbReference type="ChEBI" id="CHEBI:50342"/>
        <dbReference type="ChEBI" id="CHEBI:85428"/>
    </reaction>
</comment>
<dbReference type="OrthoDB" id="430522at2759"/>
<keyword evidence="12" id="KW-1185">Reference proteome</keyword>
<dbReference type="Pfam" id="PF13661">
    <property type="entry name" value="2OG-FeII_Oxy_4"/>
    <property type="match status" value="1"/>
</dbReference>
<evidence type="ECO:0000256" key="5">
    <source>
        <dbReference type="ARBA" id="ARBA00022964"/>
    </source>
</evidence>
<comment type="similarity">
    <text evidence="2">Belongs to the TPA1 family.</text>
</comment>
<feature type="compositionally biased region" description="Polar residues" evidence="10">
    <location>
        <begin position="443"/>
        <end position="463"/>
    </location>
</feature>
<dbReference type="GO" id="GO:0005737">
    <property type="term" value="C:cytoplasm"/>
    <property type="evidence" value="ECO:0007669"/>
    <property type="project" value="TreeGrafter"/>
</dbReference>
<dbReference type="GO" id="GO:0031543">
    <property type="term" value="F:peptidyl-proline dioxygenase activity"/>
    <property type="evidence" value="ECO:0007669"/>
    <property type="project" value="TreeGrafter"/>
</dbReference>
<gene>
    <name evidence="11" type="ORF">OFUS_LOCUS1351</name>
</gene>
<dbReference type="GO" id="GO:0031418">
    <property type="term" value="F:L-ascorbic acid binding"/>
    <property type="evidence" value="ECO:0007669"/>
    <property type="project" value="UniProtKB-KW"/>
</dbReference>
<dbReference type="InterPro" id="IPR019601">
    <property type="entry name" value="Oxoglutarate/Fe-dep_Oase_C"/>
</dbReference>
<proteinExistence type="inferred from homology"/>
<dbReference type="InterPro" id="IPR051842">
    <property type="entry name" value="uS12_prolyl_hydroxylase"/>
</dbReference>
<dbReference type="GO" id="GO:0006449">
    <property type="term" value="P:regulation of translational termination"/>
    <property type="evidence" value="ECO:0007669"/>
    <property type="project" value="TreeGrafter"/>
</dbReference>
<comment type="cofactor">
    <cofactor evidence="1">
        <name>L-ascorbate</name>
        <dbReference type="ChEBI" id="CHEBI:38290"/>
    </cofactor>
</comment>
<dbReference type="Proteomes" id="UP000749559">
    <property type="component" value="Unassembled WGS sequence"/>
</dbReference>
<evidence type="ECO:0000256" key="10">
    <source>
        <dbReference type="SAM" id="MobiDB-lite"/>
    </source>
</evidence>
<keyword evidence="7" id="KW-0408">Iron</keyword>
<dbReference type="InterPro" id="IPR039558">
    <property type="entry name" value="TPA1/OFD1_N"/>
</dbReference>
<keyword evidence="6" id="KW-0560">Oxidoreductase</keyword>
<feature type="compositionally biased region" description="Basic and acidic residues" evidence="10">
    <location>
        <begin position="507"/>
        <end position="530"/>
    </location>
</feature>
<reference evidence="11" key="1">
    <citation type="submission" date="2022-03" db="EMBL/GenBank/DDBJ databases">
        <authorList>
            <person name="Martin C."/>
        </authorList>
    </citation>
    <scope>NUCLEOTIDE SEQUENCE</scope>
</reference>
<feature type="compositionally biased region" description="Basic and acidic residues" evidence="10">
    <location>
        <begin position="405"/>
        <end position="418"/>
    </location>
</feature>
<evidence type="ECO:0000256" key="9">
    <source>
        <dbReference type="ARBA" id="ARBA00047444"/>
    </source>
</evidence>
<dbReference type="EMBL" id="CAIIXF020000001">
    <property type="protein sequence ID" value="CAH1773810.1"/>
    <property type="molecule type" value="Genomic_DNA"/>
</dbReference>
<dbReference type="PROSITE" id="PS51471">
    <property type="entry name" value="FE2OG_OXY"/>
    <property type="match status" value="1"/>
</dbReference>
<dbReference type="GO" id="GO:0005506">
    <property type="term" value="F:iron ion binding"/>
    <property type="evidence" value="ECO:0007669"/>
    <property type="project" value="InterPro"/>
</dbReference>
<dbReference type="InterPro" id="IPR006620">
    <property type="entry name" value="Pro_4_hyd_alph"/>
</dbReference>
<dbReference type="Pfam" id="PF10637">
    <property type="entry name" value="Ofd1_CTDD"/>
    <property type="match status" value="2"/>
</dbReference>
<dbReference type="PANTHER" id="PTHR12117:SF0">
    <property type="entry name" value="PROLYL 3-HYDROXYLASE OGFOD1"/>
    <property type="match status" value="1"/>
</dbReference>
<evidence type="ECO:0000256" key="6">
    <source>
        <dbReference type="ARBA" id="ARBA00023002"/>
    </source>
</evidence>
<feature type="region of interest" description="Disordered" evidence="10">
    <location>
        <begin position="384"/>
        <end position="530"/>
    </location>
</feature>
<evidence type="ECO:0000313" key="12">
    <source>
        <dbReference type="Proteomes" id="UP000749559"/>
    </source>
</evidence>
<accession>A0A8J1U9U4</accession>
<feature type="region of interest" description="Disordered" evidence="10">
    <location>
        <begin position="1"/>
        <end position="36"/>
    </location>
</feature>
<comment type="caution">
    <text evidence="11">The sequence shown here is derived from an EMBL/GenBank/DDBJ whole genome shotgun (WGS) entry which is preliminary data.</text>
</comment>
<dbReference type="AlphaFoldDB" id="A0A8J1U9U4"/>
<dbReference type="PANTHER" id="PTHR12117">
    <property type="entry name" value="HISTONE ACETYLTRANSFERASE COMPLEX"/>
    <property type="match status" value="1"/>
</dbReference>
<keyword evidence="3" id="KW-0479">Metal-binding</keyword>
<keyword evidence="5" id="KW-0223">Dioxygenase</keyword>
<feature type="compositionally biased region" description="Basic and acidic residues" evidence="10">
    <location>
        <begin position="425"/>
        <end position="441"/>
    </location>
</feature>
<dbReference type="SMART" id="SM00702">
    <property type="entry name" value="P4Hc"/>
    <property type="match status" value="1"/>
</dbReference>
<dbReference type="Gene3D" id="2.60.120.620">
    <property type="entry name" value="q2cbj1_9rhob like domain"/>
    <property type="match status" value="2"/>
</dbReference>
<dbReference type="InterPro" id="IPR005123">
    <property type="entry name" value="Oxoglu/Fe-dep_dioxygenase_dom"/>
</dbReference>
<keyword evidence="4" id="KW-0847">Vitamin C</keyword>
<evidence type="ECO:0000256" key="2">
    <source>
        <dbReference type="ARBA" id="ARBA00007443"/>
    </source>
</evidence>
<name>A0A8J1U9U4_OWEFU</name>
<sequence>MSIKRKPIDVSEPSTPVGSPVKRQSTGKHKQKSIKSPQHVQLNELYNNSEYKSKLGHSFKTKASLTDDCATLHNDPFMCCVLPDFLDDPQFLDGLQNEMEDQIYYQKNNDLYKFQQSDDLKKCKSPHIKALRKLLSGSFVQWLRDVTGIPLSSKIDMTCSRYDHTDTLLCHDDELEGRRIAFILYLVPVWSKEDGGTLDLFNMDEYGQPNDIVKSIIPCRNTFAFFEVTEASHHQVSEVLAEGKVRLSVNGWFHGPNIPRPKRHIEVPRPLEPHIPTEEDILYEWVNPIYLDINVQSQIQEKFEEDSEIELKEFIKEEKYQQLVQEMKDHDVEWEHIGPPNKRNYNAANVKTLPSLMRECIKLFQSEMMFLTLSNMTGLSFHALAPSDSESDDEPDTESDNLGEASKESVKANTERQDSSVMDTGLEHTEPDTDHTIDATHVKVTQRQDSSIMDTNDTHNTGTAIERQDSSVMDTSESMGGHNLRSRARSTSSSECNVSVKGKSKTKKDAGEGKKKNSKEKAPKNPRCHGELRKWQHGDYTLVHDTDSEGAEFALDANFFCCCKGWKQEYGGFTSYITKGEDEELLTVQPLDNSLALVYRDKQSLKFVKHINSLVKQAERDHFYDISFVYYE</sequence>
<evidence type="ECO:0000256" key="8">
    <source>
        <dbReference type="ARBA" id="ARBA00029938"/>
    </source>
</evidence>
<protein>
    <recommendedName>
        <fullName evidence="8">uS12 prolyl 3-hydroxylase</fullName>
    </recommendedName>
</protein>
<evidence type="ECO:0000256" key="1">
    <source>
        <dbReference type="ARBA" id="ARBA00001961"/>
    </source>
</evidence>
<evidence type="ECO:0000256" key="4">
    <source>
        <dbReference type="ARBA" id="ARBA00022896"/>
    </source>
</evidence>